<dbReference type="PANTHER" id="PTHR32448">
    <property type="entry name" value="OS08G0158400 PROTEIN"/>
    <property type="match status" value="1"/>
</dbReference>
<dbReference type="InterPro" id="IPR036318">
    <property type="entry name" value="FAD-bd_PCMH-like_sf"/>
</dbReference>
<sequence>MEFYLLLLILLSLFILHSTSSNLHQTPFTFCLQAKIGPLASILYVPSDPSYIPILQEYIKNSRFNTTTTPKPKFIVAPHTTPHVQAIIVCAKANNLQIKIRSGGHDYEGVSYTSIEPNFIILDMINFRNISVDVGSRIAYAQAGAQIGELYYSIWKASKVLGFPGGVCPTLGIGGHISGGGYGAMLRKFGLSVDNVVDAELVDVDGRLLNRTSMGEDLFWAIRGGGGGSFGVILSYTVKLVDVPEIVTIFRIEKILEENATDLVNHWQYVDPIIDNRLFIRLLVQPIIRKPYGKTIRASFVALFLGNAQELLGVTNDEFPELGLKKTDIREMSWIESVLYWANFDNKTKPEILLNRHSDTVGFGKRKSDYFQTPVPKTGLDSIFKKMMSLGKVGFVWNPYGGVMSQIPASATPFPHRAGFLWKMQYSINWKDGGAESEKDYLNQIRSLYDFMAPYASNSPRSTFLNYRDLDIGINHNGANSYAEGKVYGEKYFLGNFDRLVKIKTVVDPQNFFRNEQSIPIFKSG</sequence>
<dbReference type="PROSITE" id="PS51387">
    <property type="entry name" value="FAD_PCMH"/>
    <property type="match status" value="1"/>
</dbReference>
<dbReference type="EMBL" id="LEKV01004168">
    <property type="protein sequence ID" value="KVH96815.1"/>
    <property type="molecule type" value="Genomic_DNA"/>
</dbReference>
<dbReference type="OMA" id="APDKLCS"/>
<reference evidence="9 10" key="1">
    <citation type="journal article" date="2016" name="Sci. Rep.">
        <title>The genome sequence of the outbreeding globe artichoke constructed de novo incorporating a phase-aware low-pass sequencing strategy of F1 progeny.</title>
        <authorList>
            <person name="Scaglione D."/>
            <person name="Reyes-Chin-Wo S."/>
            <person name="Acquadro A."/>
            <person name="Froenicke L."/>
            <person name="Portis E."/>
            <person name="Beitel C."/>
            <person name="Tirone M."/>
            <person name="Mauro R."/>
            <person name="Lo Monaco A."/>
            <person name="Mauromicale G."/>
            <person name="Faccioli P."/>
            <person name="Cattivelli L."/>
            <person name="Rieseberg L."/>
            <person name="Michelmore R."/>
            <person name="Lanteri S."/>
        </authorList>
    </citation>
    <scope>NUCLEOTIDE SEQUENCE [LARGE SCALE GENOMIC DNA]</scope>
    <source>
        <strain evidence="9">2C</strain>
    </source>
</reference>
<evidence type="ECO:0000259" key="8">
    <source>
        <dbReference type="PROSITE" id="PS51387"/>
    </source>
</evidence>
<protein>
    <recommendedName>
        <fullName evidence="8">FAD-binding PCMH-type domain-containing protein</fullName>
    </recommendedName>
</protein>
<keyword evidence="6" id="KW-0325">Glycoprotein</keyword>
<keyword evidence="10" id="KW-1185">Reference proteome</keyword>
<comment type="caution">
    <text evidence="9">The sequence shown here is derived from an EMBL/GenBank/DDBJ whole genome shotgun (WGS) entry which is preliminary data.</text>
</comment>
<dbReference type="Gene3D" id="3.30.43.10">
    <property type="entry name" value="Uridine Diphospho-n-acetylenolpyruvylglucosamine Reductase, domain 2"/>
    <property type="match status" value="1"/>
</dbReference>
<evidence type="ECO:0000313" key="9">
    <source>
        <dbReference type="EMBL" id="KVH96815.1"/>
    </source>
</evidence>
<dbReference type="InterPro" id="IPR016166">
    <property type="entry name" value="FAD-bd_PCMH"/>
</dbReference>
<organism evidence="9 10">
    <name type="scientific">Cynara cardunculus var. scolymus</name>
    <name type="common">Globe artichoke</name>
    <name type="synonym">Cynara scolymus</name>
    <dbReference type="NCBI Taxonomy" id="59895"/>
    <lineage>
        <taxon>Eukaryota</taxon>
        <taxon>Viridiplantae</taxon>
        <taxon>Streptophyta</taxon>
        <taxon>Embryophyta</taxon>
        <taxon>Tracheophyta</taxon>
        <taxon>Spermatophyta</taxon>
        <taxon>Magnoliopsida</taxon>
        <taxon>eudicotyledons</taxon>
        <taxon>Gunneridae</taxon>
        <taxon>Pentapetalae</taxon>
        <taxon>asterids</taxon>
        <taxon>campanulids</taxon>
        <taxon>Asterales</taxon>
        <taxon>Asteraceae</taxon>
        <taxon>Carduoideae</taxon>
        <taxon>Cardueae</taxon>
        <taxon>Carduinae</taxon>
        <taxon>Cynara</taxon>
    </lineage>
</organism>
<dbReference type="InterPro" id="IPR006094">
    <property type="entry name" value="Oxid_FAD_bind_N"/>
</dbReference>
<evidence type="ECO:0000256" key="3">
    <source>
        <dbReference type="ARBA" id="ARBA00022630"/>
    </source>
</evidence>
<dbReference type="Pfam" id="PF01565">
    <property type="entry name" value="FAD_binding_4"/>
    <property type="match status" value="1"/>
</dbReference>
<dbReference type="InterPro" id="IPR016169">
    <property type="entry name" value="FAD-bd_PCMH_sub2"/>
</dbReference>
<keyword evidence="5" id="KW-0274">FAD</keyword>
<dbReference type="SUPFAM" id="SSF56176">
    <property type="entry name" value="FAD-binding/transporter-associated domain-like"/>
    <property type="match status" value="1"/>
</dbReference>
<evidence type="ECO:0000256" key="5">
    <source>
        <dbReference type="ARBA" id="ARBA00022827"/>
    </source>
</evidence>
<dbReference type="Gene3D" id="3.40.462.20">
    <property type="match status" value="1"/>
</dbReference>
<keyword evidence="3" id="KW-0285">Flavoprotein</keyword>
<evidence type="ECO:0000256" key="6">
    <source>
        <dbReference type="ARBA" id="ARBA00023180"/>
    </source>
</evidence>
<dbReference type="Gene3D" id="3.30.465.10">
    <property type="match status" value="1"/>
</dbReference>
<dbReference type="AlphaFoldDB" id="A0A103XTX0"/>
<gene>
    <name evidence="9" type="ORF">Ccrd_001093</name>
</gene>
<feature type="chain" id="PRO_5007119097" description="FAD-binding PCMH-type domain-containing protein" evidence="7">
    <location>
        <begin position="22"/>
        <end position="525"/>
    </location>
</feature>
<dbReference type="Gramene" id="KVH96815">
    <property type="protein sequence ID" value="KVH96815"/>
    <property type="gene ID" value="Ccrd_001093"/>
</dbReference>
<accession>A0A103XTX0</accession>
<dbReference type="Pfam" id="PF08031">
    <property type="entry name" value="BBE"/>
    <property type="match status" value="1"/>
</dbReference>
<evidence type="ECO:0000256" key="4">
    <source>
        <dbReference type="ARBA" id="ARBA00022729"/>
    </source>
</evidence>
<comment type="cofactor">
    <cofactor evidence="1">
        <name>FAD</name>
        <dbReference type="ChEBI" id="CHEBI:57692"/>
    </cofactor>
</comment>
<dbReference type="InterPro" id="IPR012951">
    <property type="entry name" value="BBE"/>
</dbReference>
<name>A0A103XTX0_CYNCS</name>
<dbReference type="GO" id="GO:0071949">
    <property type="term" value="F:FAD binding"/>
    <property type="evidence" value="ECO:0007669"/>
    <property type="project" value="InterPro"/>
</dbReference>
<dbReference type="Proteomes" id="UP000243975">
    <property type="component" value="Unassembled WGS sequence"/>
</dbReference>
<feature type="signal peptide" evidence="7">
    <location>
        <begin position="1"/>
        <end position="21"/>
    </location>
</feature>
<evidence type="ECO:0000256" key="7">
    <source>
        <dbReference type="SAM" id="SignalP"/>
    </source>
</evidence>
<keyword evidence="4 7" id="KW-0732">Signal</keyword>
<evidence type="ECO:0000256" key="2">
    <source>
        <dbReference type="ARBA" id="ARBA00005466"/>
    </source>
</evidence>
<feature type="domain" description="FAD-binding PCMH-type" evidence="8">
    <location>
        <begin position="68"/>
        <end position="243"/>
    </location>
</feature>
<evidence type="ECO:0000256" key="1">
    <source>
        <dbReference type="ARBA" id="ARBA00001974"/>
    </source>
</evidence>
<dbReference type="InterPro" id="IPR016167">
    <property type="entry name" value="FAD-bd_PCMH_sub1"/>
</dbReference>
<evidence type="ECO:0000313" key="10">
    <source>
        <dbReference type="Proteomes" id="UP000243975"/>
    </source>
</evidence>
<proteinExistence type="inferred from homology"/>
<comment type="similarity">
    <text evidence="2">Belongs to the oxygen-dependent FAD-linked oxidoreductase family.</text>
</comment>
<dbReference type="GO" id="GO:0016491">
    <property type="term" value="F:oxidoreductase activity"/>
    <property type="evidence" value="ECO:0007669"/>
    <property type="project" value="InterPro"/>
</dbReference>